<evidence type="ECO:0000313" key="1">
    <source>
        <dbReference type="EMBL" id="KAJ1643929.1"/>
    </source>
</evidence>
<dbReference type="EMBL" id="JANBOH010000206">
    <property type="protein sequence ID" value="KAJ1643929.1"/>
    <property type="molecule type" value="Genomic_DNA"/>
</dbReference>
<dbReference type="Proteomes" id="UP001145021">
    <property type="component" value="Unassembled WGS sequence"/>
</dbReference>
<name>A0A9W7XJ37_9FUNG</name>
<comment type="caution">
    <text evidence="1">The sequence shown here is derived from an EMBL/GenBank/DDBJ whole genome shotgun (WGS) entry which is preliminary data.</text>
</comment>
<sequence length="202" mass="22657">MTTNEIRGNPFETNVLVKYETNSKVQKSYFIHELPPNCSIEHLRERIEQVGVPFDDWEIVFKHNSTRKQSKKVVLLNNKETFEDYGIKCWDSVYVVPRAECHTETGAHQKLLTRIGGNIASTLGIWTRRRSSASIAATLKSREKPRTGIAGAVSDSSSGYARSSTLKEQTPYMDIINKSTNSIGSAITSLSIFQPEDDIKSS</sequence>
<protein>
    <recommendedName>
        <fullName evidence="3">Ubiquitin-like domain-containing protein</fullName>
    </recommendedName>
</protein>
<dbReference type="AlphaFoldDB" id="A0A9W7XJ37"/>
<keyword evidence="2" id="KW-1185">Reference proteome</keyword>
<reference evidence="1" key="1">
    <citation type="submission" date="2022-07" db="EMBL/GenBank/DDBJ databases">
        <title>Phylogenomic reconstructions and comparative analyses of Kickxellomycotina fungi.</title>
        <authorList>
            <person name="Reynolds N.K."/>
            <person name="Stajich J.E."/>
            <person name="Barry K."/>
            <person name="Grigoriev I.V."/>
            <person name="Crous P."/>
            <person name="Smith M.E."/>
        </authorList>
    </citation>
    <scope>NUCLEOTIDE SEQUENCE</scope>
    <source>
        <strain evidence="1">NBRC 105413</strain>
    </source>
</reference>
<proteinExistence type="predicted"/>
<accession>A0A9W7XJ37</accession>
<evidence type="ECO:0000313" key="2">
    <source>
        <dbReference type="Proteomes" id="UP001145021"/>
    </source>
</evidence>
<evidence type="ECO:0008006" key="3">
    <source>
        <dbReference type="Google" id="ProtNLM"/>
    </source>
</evidence>
<gene>
    <name evidence="1" type="ORF">LPJ64_004338</name>
</gene>
<dbReference type="InterPro" id="IPR029071">
    <property type="entry name" value="Ubiquitin-like_domsf"/>
</dbReference>
<dbReference type="CDD" id="cd17039">
    <property type="entry name" value="Ubl_ubiquitin_like"/>
    <property type="match status" value="1"/>
</dbReference>
<dbReference type="SUPFAM" id="SSF54236">
    <property type="entry name" value="Ubiquitin-like"/>
    <property type="match status" value="1"/>
</dbReference>
<organism evidence="1 2">
    <name type="scientific">Coemansia asiatica</name>
    <dbReference type="NCBI Taxonomy" id="1052880"/>
    <lineage>
        <taxon>Eukaryota</taxon>
        <taxon>Fungi</taxon>
        <taxon>Fungi incertae sedis</taxon>
        <taxon>Zoopagomycota</taxon>
        <taxon>Kickxellomycotina</taxon>
        <taxon>Kickxellomycetes</taxon>
        <taxon>Kickxellales</taxon>
        <taxon>Kickxellaceae</taxon>
        <taxon>Coemansia</taxon>
    </lineage>
</organism>